<accession>A0A1G1L1A9</accession>
<proteinExistence type="predicted"/>
<gene>
    <name evidence="1" type="ORF">A3G33_08785</name>
</gene>
<evidence type="ECO:0000313" key="2">
    <source>
        <dbReference type="Proteomes" id="UP000178187"/>
    </source>
</evidence>
<dbReference type="AlphaFoldDB" id="A0A1G1L1A9"/>
<organism evidence="1 2">
    <name type="scientific">Candidatus Danuiimicrobium aquiferis</name>
    <dbReference type="NCBI Taxonomy" id="1801832"/>
    <lineage>
        <taxon>Bacteria</taxon>
        <taxon>Pseudomonadati</taxon>
        <taxon>Candidatus Omnitrophota</taxon>
        <taxon>Candidatus Danuiimicrobium</taxon>
    </lineage>
</organism>
<sequence length="65" mass="7428">MSKKNLRKLSSGKVVIFKIRNRRGFAAICMNHLTEGRNPEQAFMRMAKAVKRIGFLLSGNVPRPR</sequence>
<comment type="caution">
    <text evidence="1">The sequence shown here is derived from an EMBL/GenBank/DDBJ whole genome shotgun (WGS) entry which is preliminary data.</text>
</comment>
<name>A0A1G1L1A9_9BACT</name>
<dbReference type="Proteomes" id="UP000178187">
    <property type="component" value="Unassembled WGS sequence"/>
</dbReference>
<reference evidence="1 2" key="1">
    <citation type="journal article" date="2016" name="Nat. Commun.">
        <title>Thousands of microbial genomes shed light on interconnected biogeochemical processes in an aquifer system.</title>
        <authorList>
            <person name="Anantharaman K."/>
            <person name="Brown C.T."/>
            <person name="Hug L.A."/>
            <person name="Sharon I."/>
            <person name="Castelle C.J."/>
            <person name="Probst A.J."/>
            <person name="Thomas B.C."/>
            <person name="Singh A."/>
            <person name="Wilkins M.J."/>
            <person name="Karaoz U."/>
            <person name="Brodie E.L."/>
            <person name="Williams K.H."/>
            <person name="Hubbard S.S."/>
            <person name="Banfield J.F."/>
        </authorList>
    </citation>
    <scope>NUCLEOTIDE SEQUENCE [LARGE SCALE GENOMIC DNA]</scope>
</reference>
<protein>
    <submittedName>
        <fullName evidence="1">Uncharacterized protein</fullName>
    </submittedName>
</protein>
<dbReference type="EMBL" id="MHFR01000019">
    <property type="protein sequence ID" value="OGW98924.1"/>
    <property type="molecule type" value="Genomic_DNA"/>
</dbReference>
<evidence type="ECO:0000313" key="1">
    <source>
        <dbReference type="EMBL" id="OGW98924.1"/>
    </source>
</evidence>